<dbReference type="Proteomes" id="UP000554286">
    <property type="component" value="Unassembled WGS sequence"/>
</dbReference>
<dbReference type="EMBL" id="JACIGK010000049">
    <property type="protein sequence ID" value="MBB4268091.1"/>
    <property type="molecule type" value="Genomic_DNA"/>
</dbReference>
<dbReference type="AlphaFoldDB" id="A0A7W6RGE2"/>
<sequence length="31" mass="2991">MKTADTLDAAGAALVEEGATLIAAHPDLAGP</sequence>
<reference evidence="1 2" key="1">
    <citation type="submission" date="2020-08" db="EMBL/GenBank/DDBJ databases">
        <title>Genome sequencing of Purple Non-Sulfur Bacteria from various extreme environments.</title>
        <authorList>
            <person name="Mayer M."/>
        </authorList>
    </citation>
    <scope>NUCLEOTIDE SEQUENCE [LARGE SCALE GENOMIC DNA]</scope>
    <source>
        <strain evidence="1 2">JA131</strain>
    </source>
</reference>
<name>A0A7W6RGE2_9PROT</name>
<organism evidence="1 2">
    <name type="scientific">Roseospira visakhapatnamensis</name>
    <dbReference type="NCBI Taxonomy" id="390880"/>
    <lineage>
        <taxon>Bacteria</taxon>
        <taxon>Pseudomonadati</taxon>
        <taxon>Pseudomonadota</taxon>
        <taxon>Alphaproteobacteria</taxon>
        <taxon>Rhodospirillales</taxon>
        <taxon>Rhodospirillaceae</taxon>
        <taxon>Roseospira</taxon>
    </lineage>
</organism>
<comment type="caution">
    <text evidence="1">The sequence shown here is derived from an EMBL/GenBank/DDBJ whole genome shotgun (WGS) entry which is preliminary data.</text>
</comment>
<evidence type="ECO:0000313" key="2">
    <source>
        <dbReference type="Proteomes" id="UP000554286"/>
    </source>
</evidence>
<accession>A0A7W6RGE2</accession>
<proteinExistence type="predicted"/>
<protein>
    <submittedName>
        <fullName evidence="1">Uncharacterized protein</fullName>
    </submittedName>
</protein>
<evidence type="ECO:0000313" key="1">
    <source>
        <dbReference type="EMBL" id="MBB4268091.1"/>
    </source>
</evidence>
<keyword evidence="2" id="KW-1185">Reference proteome</keyword>
<gene>
    <name evidence="1" type="ORF">GGD89_003746</name>
</gene>